<dbReference type="EMBL" id="AAQH01000037">
    <property type="protein sequence ID" value="EAT10727.1"/>
    <property type="molecule type" value="Genomic_DNA"/>
</dbReference>
<dbReference type="Pfam" id="PF12697">
    <property type="entry name" value="Abhydrolase_6"/>
    <property type="match status" value="1"/>
</dbReference>
<name>Q1MXM8_9GAMM</name>
<proteinExistence type="predicted"/>
<dbReference type="OrthoDB" id="556502at2"/>
<dbReference type="InterPro" id="IPR000073">
    <property type="entry name" value="AB_hydrolase_1"/>
</dbReference>
<dbReference type="Proteomes" id="UP000004263">
    <property type="component" value="Unassembled WGS sequence"/>
</dbReference>
<dbReference type="Gene3D" id="3.40.50.1820">
    <property type="entry name" value="alpha/beta hydrolase"/>
    <property type="match status" value="1"/>
</dbReference>
<dbReference type="PANTHER" id="PTHR37946:SF1">
    <property type="entry name" value="SLL1969 PROTEIN"/>
    <property type="match status" value="1"/>
</dbReference>
<evidence type="ECO:0000313" key="2">
    <source>
        <dbReference type="EMBL" id="EAT10727.1"/>
    </source>
</evidence>
<dbReference type="ESTHER" id="9gamm-q1mxm8">
    <property type="family name" value="6_AlphaBeta_hydrolase"/>
</dbReference>
<gene>
    <name evidence="2" type="ORF">RED65_07444</name>
</gene>
<dbReference type="STRING" id="207949.RED65_07444"/>
<sequence>MRNSENLDWPFKFCNMSILFRLIYYFGLKMRLFLFSLLLVSLSACANTTDKTMLPVELAAVNGKNQCIVLIHGLWRSGYAMKPLQEYLNNYGFTTIAINYPSTETSIENLATNFVAPAVDECQAQGMKRIHFVTHSMGGIVARMYLQNHSLPENSRVVMLSPPNQGSEFSKRFGDTSWYEWLVGPAAITLTKDSNGVINSLKPIKEEVGIIAAYREWSLWPSSWLPEPNDGTVAVQNMRLAEMQDFILLEAGHAMMRHDEKVKFQIVHFLKHGRFKHTMLSLNSVNNL</sequence>
<accession>Q1MXM8</accession>
<organism evidence="2 3">
    <name type="scientific">Bermanella marisrubri</name>
    <dbReference type="NCBI Taxonomy" id="207949"/>
    <lineage>
        <taxon>Bacteria</taxon>
        <taxon>Pseudomonadati</taxon>
        <taxon>Pseudomonadota</taxon>
        <taxon>Gammaproteobacteria</taxon>
        <taxon>Oceanospirillales</taxon>
        <taxon>Oceanospirillaceae</taxon>
        <taxon>Bermanella</taxon>
    </lineage>
</organism>
<evidence type="ECO:0000313" key="3">
    <source>
        <dbReference type="Proteomes" id="UP000004263"/>
    </source>
</evidence>
<protein>
    <recommendedName>
        <fullName evidence="1">AB hydrolase-1 domain-containing protein</fullName>
    </recommendedName>
</protein>
<dbReference type="HOGENOM" id="CLU_075528_1_0_6"/>
<evidence type="ECO:0000259" key="1">
    <source>
        <dbReference type="Pfam" id="PF12697"/>
    </source>
</evidence>
<dbReference type="PANTHER" id="PTHR37946">
    <property type="entry name" value="SLL1969 PROTEIN"/>
    <property type="match status" value="1"/>
</dbReference>
<feature type="domain" description="AB hydrolase-1" evidence="1">
    <location>
        <begin position="68"/>
        <end position="176"/>
    </location>
</feature>
<reference evidence="2 3" key="1">
    <citation type="submission" date="2006-03" db="EMBL/GenBank/DDBJ databases">
        <authorList>
            <person name="Pinhassi J."/>
            <person name="Pedros-Alio C."/>
            <person name="Ferriera S."/>
            <person name="Johnson J."/>
            <person name="Kravitz S."/>
            <person name="Halpern A."/>
            <person name="Remington K."/>
            <person name="Beeson K."/>
            <person name="Tran B."/>
            <person name="Rogers Y.-H."/>
            <person name="Friedman R."/>
            <person name="Venter J.C."/>
        </authorList>
    </citation>
    <scope>NUCLEOTIDE SEQUENCE [LARGE SCALE GENOMIC DNA]</scope>
    <source>
        <strain evidence="2 3">RED65</strain>
    </source>
</reference>
<keyword evidence="3" id="KW-1185">Reference proteome</keyword>
<dbReference type="AlphaFoldDB" id="Q1MXM8"/>
<comment type="caution">
    <text evidence="2">The sequence shown here is derived from an EMBL/GenBank/DDBJ whole genome shotgun (WGS) entry which is preliminary data.</text>
</comment>
<dbReference type="SUPFAM" id="SSF53474">
    <property type="entry name" value="alpha/beta-Hydrolases"/>
    <property type="match status" value="1"/>
</dbReference>
<dbReference type="InterPro" id="IPR029058">
    <property type="entry name" value="AB_hydrolase_fold"/>
</dbReference>